<proteinExistence type="predicted"/>
<accession>A0A2P2J4S6</accession>
<feature type="signal peptide" evidence="1">
    <location>
        <begin position="1"/>
        <end position="19"/>
    </location>
</feature>
<keyword evidence="1" id="KW-0732">Signal</keyword>
<evidence type="ECO:0000313" key="2">
    <source>
        <dbReference type="EMBL" id="MBW88493.1"/>
    </source>
</evidence>
<feature type="chain" id="PRO_5015112732" evidence="1">
    <location>
        <begin position="20"/>
        <end position="42"/>
    </location>
</feature>
<name>A0A2P2J4S6_RHIMU</name>
<sequence length="42" mass="4882">MILGLPCLHELLSWYVCLANVEHGIQWNMLRFIMCPPITVLI</sequence>
<organism evidence="2">
    <name type="scientific">Rhizophora mucronata</name>
    <name type="common">Asiatic mangrove</name>
    <dbReference type="NCBI Taxonomy" id="61149"/>
    <lineage>
        <taxon>Eukaryota</taxon>
        <taxon>Viridiplantae</taxon>
        <taxon>Streptophyta</taxon>
        <taxon>Embryophyta</taxon>
        <taxon>Tracheophyta</taxon>
        <taxon>Spermatophyta</taxon>
        <taxon>Magnoliopsida</taxon>
        <taxon>eudicotyledons</taxon>
        <taxon>Gunneridae</taxon>
        <taxon>Pentapetalae</taxon>
        <taxon>rosids</taxon>
        <taxon>fabids</taxon>
        <taxon>Malpighiales</taxon>
        <taxon>Rhizophoraceae</taxon>
        <taxon>Rhizophora</taxon>
    </lineage>
</organism>
<dbReference type="AlphaFoldDB" id="A0A2P2J4S6"/>
<reference evidence="2" key="1">
    <citation type="submission" date="2018-02" db="EMBL/GenBank/DDBJ databases">
        <title>Rhizophora mucronata_Transcriptome.</title>
        <authorList>
            <person name="Meera S.P."/>
            <person name="Sreeshan A."/>
            <person name="Augustine A."/>
        </authorList>
    </citation>
    <scope>NUCLEOTIDE SEQUENCE</scope>
    <source>
        <tissue evidence="2">Leaf</tissue>
    </source>
</reference>
<protein>
    <submittedName>
        <fullName evidence="2">Uncharacterized protein</fullName>
    </submittedName>
</protein>
<dbReference type="EMBL" id="GGEC01008010">
    <property type="protein sequence ID" value="MBW88493.1"/>
    <property type="molecule type" value="Transcribed_RNA"/>
</dbReference>
<evidence type="ECO:0000256" key="1">
    <source>
        <dbReference type="SAM" id="SignalP"/>
    </source>
</evidence>